<accession>A0A543NLD8</accession>
<feature type="compositionally biased region" description="Polar residues" evidence="1">
    <location>
        <begin position="1"/>
        <end position="10"/>
    </location>
</feature>
<keyword evidence="3" id="KW-1185">Reference proteome</keyword>
<name>A0A543NLD8_9ACTN</name>
<evidence type="ECO:0000313" key="2">
    <source>
        <dbReference type="EMBL" id="TQN32653.1"/>
    </source>
</evidence>
<comment type="caution">
    <text evidence="2">The sequence shown here is derived from an EMBL/GenBank/DDBJ whole genome shotgun (WGS) entry which is preliminary data.</text>
</comment>
<dbReference type="Proteomes" id="UP000317422">
    <property type="component" value="Unassembled WGS sequence"/>
</dbReference>
<dbReference type="EMBL" id="VFQC01000001">
    <property type="protein sequence ID" value="TQN32653.1"/>
    <property type="molecule type" value="Genomic_DNA"/>
</dbReference>
<proteinExistence type="predicted"/>
<feature type="region of interest" description="Disordered" evidence="1">
    <location>
        <begin position="1"/>
        <end position="24"/>
    </location>
</feature>
<organism evidence="2 3">
    <name type="scientific">Haloactinospora alba</name>
    <dbReference type="NCBI Taxonomy" id="405555"/>
    <lineage>
        <taxon>Bacteria</taxon>
        <taxon>Bacillati</taxon>
        <taxon>Actinomycetota</taxon>
        <taxon>Actinomycetes</taxon>
        <taxon>Streptosporangiales</taxon>
        <taxon>Nocardiopsidaceae</taxon>
        <taxon>Haloactinospora</taxon>
    </lineage>
</organism>
<evidence type="ECO:0000313" key="3">
    <source>
        <dbReference type="Proteomes" id="UP000317422"/>
    </source>
</evidence>
<dbReference type="AlphaFoldDB" id="A0A543NLD8"/>
<reference evidence="2 3" key="1">
    <citation type="submission" date="2019-06" db="EMBL/GenBank/DDBJ databases">
        <title>Sequencing the genomes of 1000 actinobacteria strains.</title>
        <authorList>
            <person name="Klenk H.-P."/>
        </authorList>
    </citation>
    <scope>NUCLEOTIDE SEQUENCE [LARGE SCALE GENOMIC DNA]</scope>
    <source>
        <strain evidence="2 3">DSM 45015</strain>
    </source>
</reference>
<sequence>MATSLSSSAPPSRVGMHASTGTSREIMSCVEELTRRFSHAKPRPPYGDGLDDVRAELSPLVRQWVDQHEANTVRVVR</sequence>
<evidence type="ECO:0000256" key="1">
    <source>
        <dbReference type="SAM" id="MobiDB-lite"/>
    </source>
</evidence>
<gene>
    <name evidence="2" type="ORF">FHX37_2630</name>
</gene>
<protein>
    <submittedName>
        <fullName evidence="2">Uncharacterized protein</fullName>
    </submittedName>
</protein>